<protein>
    <recommendedName>
        <fullName evidence="4">Mid2 domain-containing protein</fullName>
    </recommendedName>
</protein>
<feature type="transmembrane region" description="Helical" evidence="2">
    <location>
        <begin position="224"/>
        <end position="248"/>
    </location>
</feature>
<keyword evidence="2" id="KW-1133">Transmembrane helix</keyword>
<evidence type="ECO:0000256" key="3">
    <source>
        <dbReference type="SAM" id="SignalP"/>
    </source>
</evidence>
<feature type="chain" id="PRO_5035445158" description="Mid2 domain-containing protein" evidence="3">
    <location>
        <begin position="26"/>
        <end position="347"/>
    </location>
</feature>
<dbReference type="Pfam" id="PF04478">
    <property type="entry name" value="Mid2"/>
    <property type="match status" value="1"/>
</dbReference>
<evidence type="ECO:0000313" key="5">
    <source>
        <dbReference type="EMBL" id="KAH7089196.1"/>
    </source>
</evidence>
<sequence>MHLLSEHASFSLFLILTVLSYLDHALTPHPCYYSTDSMATDDLLPCYASTFSSHYSCCRHGDKCLEHGACYDEDTKVTYQYGCTDPSFKDIHCPQKCNLDVKKSRWVGLVFCNGTNGMPADQWICNHPDNCKTGTGCHRLKWRNSIETLPNTYCEDIRHDEAHVAIYTTQTLSDTAALPSPSRTSSWWSANADRPKTVAALTMASSTPLSNKTSDVLHARNKKLALGLGVGLGIPIILLATFLILFYIRKYRKHTNTATPAEPTQPTFPPDGKNAMPALGYKAEVDGSSVLEGFMSPPPPSEMEGSSVTGTPFVSPVTVHEEFESVQRGSGMKEERGTKGGRHEMAG</sequence>
<comment type="caution">
    <text evidence="5">The sequence shown here is derived from an EMBL/GenBank/DDBJ whole genome shotgun (WGS) entry which is preliminary data.</text>
</comment>
<feature type="region of interest" description="Disordered" evidence="1">
    <location>
        <begin position="322"/>
        <end position="347"/>
    </location>
</feature>
<evidence type="ECO:0000259" key="4">
    <source>
        <dbReference type="Pfam" id="PF04478"/>
    </source>
</evidence>
<proteinExistence type="predicted"/>
<keyword evidence="2" id="KW-0472">Membrane</keyword>
<organism evidence="5 6">
    <name type="scientific">Paraphoma chrysanthemicola</name>
    <dbReference type="NCBI Taxonomy" id="798071"/>
    <lineage>
        <taxon>Eukaryota</taxon>
        <taxon>Fungi</taxon>
        <taxon>Dikarya</taxon>
        <taxon>Ascomycota</taxon>
        <taxon>Pezizomycotina</taxon>
        <taxon>Dothideomycetes</taxon>
        <taxon>Pleosporomycetidae</taxon>
        <taxon>Pleosporales</taxon>
        <taxon>Pleosporineae</taxon>
        <taxon>Phaeosphaeriaceae</taxon>
        <taxon>Paraphoma</taxon>
    </lineage>
</organism>
<keyword evidence="3" id="KW-0732">Signal</keyword>
<evidence type="ECO:0000256" key="2">
    <source>
        <dbReference type="SAM" id="Phobius"/>
    </source>
</evidence>
<dbReference type="EMBL" id="JAGMVJ010000007">
    <property type="protein sequence ID" value="KAH7089196.1"/>
    <property type="molecule type" value="Genomic_DNA"/>
</dbReference>
<dbReference type="Proteomes" id="UP000813461">
    <property type="component" value="Unassembled WGS sequence"/>
</dbReference>
<gene>
    <name evidence="5" type="ORF">FB567DRAFT_627698</name>
</gene>
<keyword evidence="2" id="KW-0812">Transmembrane</keyword>
<dbReference type="AlphaFoldDB" id="A0A8K0VZL0"/>
<feature type="domain" description="Mid2" evidence="4">
    <location>
        <begin position="194"/>
        <end position="248"/>
    </location>
</feature>
<dbReference type="InterPro" id="IPR007567">
    <property type="entry name" value="Mid2_dom"/>
</dbReference>
<dbReference type="OrthoDB" id="4148662at2759"/>
<evidence type="ECO:0000313" key="6">
    <source>
        <dbReference type="Proteomes" id="UP000813461"/>
    </source>
</evidence>
<reference evidence="5" key="1">
    <citation type="journal article" date="2021" name="Nat. Commun.">
        <title>Genetic determinants of endophytism in the Arabidopsis root mycobiome.</title>
        <authorList>
            <person name="Mesny F."/>
            <person name="Miyauchi S."/>
            <person name="Thiergart T."/>
            <person name="Pickel B."/>
            <person name="Atanasova L."/>
            <person name="Karlsson M."/>
            <person name="Huettel B."/>
            <person name="Barry K.W."/>
            <person name="Haridas S."/>
            <person name="Chen C."/>
            <person name="Bauer D."/>
            <person name="Andreopoulos W."/>
            <person name="Pangilinan J."/>
            <person name="LaButti K."/>
            <person name="Riley R."/>
            <person name="Lipzen A."/>
            <person name="Clum A."/>
            <person name="Drula E."/>
            <person name="Henrissat B."/>
            <person name="Kohler A."/>
            <person name="Grigoriev I.V."/>
            <person name="Martin F.M."/>
            <person name="Hacquard S."/>
        </authorList>
    </citation>
    <scope>NUCLEOTIDE SEQUENCE</scope>
    <source>
        <strain evidence="5">MPI-SDFR-AT-0120</strain>
    </source>
</reference>
<feature type="signal peptide" evidence="3">
    <location>
        <begin position="1"/>
        <end position="25"/>
    </location>
</feature>
<name>A0A8K0VZL0_9PLEO</name>
<keyword evidence="6" id="KW-1185">Reference proteome</keyword>
<evidence type="ECO:0000256" key="1">
    <source>
        <dbReference type="SAM" id="MobiDB-lite"/>
    </source>
</evidence>
<accession>A0A8K0VZL0</accession>